<dbReference type="OrthoDB" id="2391236at2759"/>
<feature type="non-terminal residue" evidence="1">
    <location>
        <position position="254"/>
    </location>
</feature>
<dbReference type="EMBL" id="CAJVPY010015426">
    <property type="protein sequence ID" value="CAG8751689.1"/>
    <property type="molecule type" value="Genomic_DNA"/>
</dbReference>
<protein>
    <submittedName>
        <fullName evidence="1">14958_t:CDS:1</fullName>
    </submittedName>
</protein>
<evidence type="ECO:0000313" key="1">
    <source>
        <dbReference type="EMBL" id="CAG8751689.1"/>
    </source>
</evidence>
<dbReference type="Proteomes" id="UP000789405">
    <property type="component" value="Unassembled WGS sequence"/>
</dbReference>
<name>A0A9N9NQQ3_9GLOM</name>
<dbReference type="AlphaFoldDB" id="A0A9N9NQQ3"/>
<organism evidence="1 2">
    <name type="scientific">Dentiscutata erythropus</name>
    <dbReference type="NCBI Taxonomy" id="1348616"/>
    <lineage>
        <taxon>Eukaryota</taxon>
        <taxon>Fungi</taxon>
        <taxon>Fungi incertae sedis</taxon>
        <taxon>Mucoromycota</taxon>
        <taxon>Glomeromycotina</taxon>
        <taxon>Glomeromycetes</taxon>
        <taxon>Diversisporales</taxon>
        <taxon>Gigasporaceae</taxon>
        <taxon>Dentiscutata</taxon>
    </lineage>
</organism>
<sequence length="254" mass="28319">LLDDMTKSYEAVDQTYSSQKIKSTGTSIQPTGIDFPQTLMSDYIDLLNGSYSYDNLSTLEPVEYLPLTQTTTLNDWTNLLISNDNNDDLPLLIPNDEGGHNIRTCISKDKCPLHVNKIIWKEVKGGLTVSQNGYKGKINVDDCYFEIKAKAKKIKQGDILKSSCNCARKGDEQCHEIAKSLGGPGNCINCMSCSKKMNIQMKSIENRVKNEGGNYIVTCDNKTDTKTITQIFKPYVGDPTTTIIIRFPTIHSEL</sequence>
<gene>
    <name evidence="1" type="ORF">DERYTH_LOCUS16965</name>
</gene>
<accession>A0A9N9NQQ3</accession>
<evidence type="ECO:0000313" key="2">
    <source>
        <dbReference type="Proteomes" id="UP000789405"/>
    </source>
</evidence>
<keyword evidence="2" id="KW-1185">Reference proteome</keyword>
<reference evidence="1" key="1">
    <citation type="submission" date="2021-06" db="EMBL/GenBank/DDBJ databases">
        <authorList>
            <person name="Kallberg Y."/>
            <person name="Tangrot J."/>
            <person name="Rosling A."/>
        </authorList>
    </citation>
    <scope>NUCLEOTIDE SEQUENCE</scope>
    <source>
        <strain evidence="1">MA453B</strain>
    </source>
</reference>
<proteinExistence type="predicted"/>
<comment type="caution">
    <text evidence="1">The sequence shown here is derived from an EMBL/GenBank/DDBJ whole genome shotgun (WGS) entry which is preliminary data.</text>
</comment>